<gene>
    <name evidence="2" type="ORF">EI546_05915</name>
</gene>
<dbReference type="GO" id="GO:0009103">
    <property type="term" value="P:lipopolysaccharide biosynthetic process"/>
    <property type="evidence" value="ECO:0007669"/>
    <property type="project" value="TreeGrafter"/>
</dbReference>
<dbReference type="KEGG" id="aev:EI546_05915"/>
<dbReference type="RefSeq" id="WP_128249679.1">
    <property type="nucleotide sequence ID" value="NZ_CP034951.1"/>
</dbReference>
<evidence type="ECO:0000256" key="1">
    <source>
        <dbReference type="ARBA" id="ARBA00022679"/>
    </source>
</evidence>
<protein>
    <submittedName>
        <fullName evidence="2">Glycosyltransferase family 1 protein</fullName>
    </submittedName>
</protein>
<sequence>MKIVINTATQRFGGSVQVALSFIYECIHFPEHEYHVWAGPGIKKSLIESDFPSNFTFTYFDFGVISLSSTKKIHRILLAQEKEIKPDVIIATSGPSYFKSLSPQIIGFNLPLYIYPESPYLKELSLKKKLKLYLKKRLHYYFFKREAAAFVTQTDDVRERVKKAFKTNKVYTVTNTYSNFYKRKDVFPNLLPERKEGELRLLTVSSYYPHKNLEIIPEIIGHLKNKGFNNIRFVVTLKEEDFHKILGGASGITNVGPLNPEKCPSLYKECDFMFLPTLAECFSASYPEAMIMEKPIITTDLGFAKSICGEAALYYKAKDANAAADAILRLINERDLAETLVQKGLKQLHQFDSARTRAEKYLKICKEISEYDKRK</sequence>
<dbReference type="GO" id="GO:0016757">
    <property type="term" value="F:glycosyltransferase activity"/>
    <property type="evidence" value="ECO:0007669"/>
    <property type="project" value="TreeGrafter"/>
</dbReference>
<name>A0A410G215_9FLAO</name>
<dbReference type="Gene3D" id="3.40.50.2000">
    <property type="entry name" value="Glycogen Phosphorylase B"/>
    <property type="match status" value="2"/>
</dbReference>
<dbReference type="PANTHER" id="PTHR46401">
    <property type="entry name" value="GLYCOSYLTRANSFERASE WBBK-RELATED"/>
    <property type="match status" value="1"/>
</dbReference>
<evidence type="ECO:0000313" key="2">
    <source>
        <dbReference type="EMBL" id="QAA81291.1"/>
    </source>
</evidence>
<dbReference type="AlphaFoldDB" id="A0A410G215"/>
<dbReference type="Proteomes" id="UP000285517">
    <property type="component" value="Chromosome"/>
</dbReference>
<keyword evidence="3" id="KW-1185">Reference proteome</keyword>
<organism evidence="2 3">
    <name type="scientific">Aequorivita ciconiae</name>
    <dbReference type="NCBI Taxonomy" id="2494375"/>
    <lineage>
        <taxon>Bacteria</taxon>
        <taxon>Pseudomonadati</taxon>
        <taxon>Bacteroidota</taxon>
        <taxon>Flavobacteriia</taxon>
        <taxon>Flavobacteriales</taxon>
        <taxon>Flavobacteriaceae</taxon>
        <taxon>Aequorivita</taxon>
    </lineage>
</organism>
<evidence type="ECO:0000313" key="3">
    <source>
        <dbReference type="Proteomes" id="UP000285517"/>
    </source>
</evidence>
<dbReference type="SUPFAM" id="SSF53756">
    <property type="entry name" value="UDP-Glycosyltransferase/glycogen phosphorylase"/>
    <property type="match status" value="1"/>
</dbReference>
<dbReference type="OrthoDB" id="502646at2"/>
<accession>A0A410G215</accession>
<proteinExistence type="predicted"/>
<dbReference type="CDD" id="cd03801">
    <property type="entry name" value="GT4_PimA-like"/>
    <property type="match status" value="1"/>
</dbReference>
<dbReference type="EMBL" id="CP034951">
    <property type="protein sequence ID" value="QAA81291.1"/>
    <property type="molecule type" value="Genomic_DNA"/>
</dbReference>
<dbReference type="PANTHER" id="PTHR46401:SF2">
    <property type="entry name" value="GLYCOSYLTRANSFERASE WBBK-RELATED"/>
    <property type="match status" value="1"/>
</dbReference>
<keyword evidence="1 2" id="KW-0808">Transferase</keyword>
<reference evidence="2 3" key="1">
    <citation type="submission" date="2019-01" db="EMBL/GenBank/DDBJ databases">
        <title>Complete genome sequencing of Aequorivita sp. H23M31.</title>
        <authorList>
            <person name="Bae J.-W."/>
        </authorList>
    </citation>
    <scope>NUCLEOTIDE SEQUENCE [LARGE SCALE GENOMIC DNA]</scope>
    <source>
        <strain evidence="2 3">H23M31</strain>
    </source>
</reference>
<dbReference type="Pfam" id="PF13692">
    <property type="entry name" value="Glyco_trans_1_4"/>
    <property type="match status" value="1"/>
</dbReference>